<keyword evidence="2" id="KW-1185">Reference proteome</keyword>
<proteinExistence type="predicted"/>
<organism evidence="1 2">
    <name type="scientific">Zarea fungicola</name>
    <dbReference type="NCBI Taxonomy" id="93591"/>
    <lineage>
        <taxon>Eukaryota</taxon>
        <taxon>Fungi</taxon>
        <taxon>Dikarya</taxon>
        <taxon>Ascomycota</taxon>
        <taxon>Pezizomycotina</taxon>
        <taxon>Sordariomycetes</taxon>
        <taxon>Hypocreomycetidae</taxon>
        <taxon>Hypocreales</taxon>
        <taxon>Cordycipitaceae</taxon>
        <taxon>Zarea</taxon>
    </lineage>
</organism>
<reference evidence="1" key="1">
    <citation type="submission" date="2022-08" db="EMBL/GenBank/DDBJ databases">
        <title>Genome Sequence of Lecanicillium fungicola.</title>
        <authorList>
            <person name="Buettner E."/>
        </authorList>
    </citation>
    <scope>NUCLEOTIDE SEQUENCE</scope>
    <source>
        <strain evidence="1">Babe33</strain>
    </source>
</reference>
<dbReference type="EMBL" id="JANJQO010000056">
    <property type="protein sequence ID" value="KAJ2982822.1"/>
    <property type="molecule type" value="Genomic_DNA"/>
</dbReference>
<protein>
    <submittedName>
        <fullName evidence="1">Uncharacterized protein</fullName>
    </submittedName>
</protein>
<evidence type="ECO:0000313" key="1">
    <source>
        <dbReference type="EMBL" id="KAJ2982822.1"/>
    </source>
</evidence>
<name>A0ACC1NU02_9HYPO</name>
<sequence length="116" mass="12769">MAKSGRSSTRKANNRRLASTVFGPAETARAERLSAKLLEVAQQPKPTTSDAEMDEIVDVVADANEPGDGVAMDVDRKVSSNRNNRKIIGKRKQKKASIVFPKYSDRLKAKKNKKKA</sequence>
<dbReference type="Proteomes" id="UP001143910">
    <property type="component" value="Unassembled WGS sequence"/>
</dbReference>
<comment type="caution">
    <text evidence="1">The sequence shown here is derived from an EMBL/GenBank/DDBJ whole genome shotgun (WGS) entry which is preliminary data.</text>
</comment>
<gene>
    <name evidence="1" type="ORF">NQ176_g1136</name>
</gene>
<evidence type="ECO:0000313" key="2">
    <source>
        <dbReference type="Proteomes" id="UP001143910"/>
    </source>
</evidence>
<accession>A0ACC1NU02</accession>